<keyword evidence="2" id="KW-1185">Reference proteome</keyword>
<organism evidence="1 2">
    <name type="scientific">Amycolatopsis regifaucium</name>
    <dbReference type="NCBI Taxonomy" id="546365"/>
    <lineage>
        <taxon>Bacteria</taxon>
        <taxon>Bacillati</taxon>
        <taxon>Actinomycetota</taxon>
        <taxon>Actinomycetes</taxon>
        <taxon>Pseudonocardiales</taxon>
        <taxon>Pseudonocardiaceae</taxon>
        <taxon>Amycolatopsis</taxon>
    </lineage>
</organism>
<dbReference type="Proteomes" id="UP000186883">
    <property type="component" value="Unassembled WGS sequence"/>
</dbReference>
<sequence>MGRSCEGELGPSLRRAVVPAHLMGRVAATSRMPAMCAAPFGAFLVGWLATTCQQPNGPGQTRQVA</sequence>
<accession>A0ABX3DU11</accession>
<proteinExistence type="predicted"/>
<gene>
    <name evidence="1" type="ORF">ATP06_0216300</name>
</gene>
<protein>
    <submittedName>
        <fullName evidence="1">Uncharacterized protein</fullName>
    </submittedName>
</protein>
<reference evidence="1" key="1">
    <citation type="submission" date="2016-11" db="EMBL/GenBank/DDBJ databases">
        <title>Genome sequencing of Amycolatopsis regifaucium.</title>
        <authorList>
            <person name="Mayilraj S."/>
            <person name="Kaur N."/>
        </authorList>
    </citation>
    <scope>NUCLEOTIDE SEQUENCE [LARGE SCALE GENOMIC DNA]</scope>
    <source>
        <strain evidence="1">GY080</strain>
    </source>
</reference>
<name>A0ABX3DU11_9PSEU</name>
<evidence type="ECO:0000313" key="1">
    <source>
        <dbReference type="EMBL" id="OKA07406.1"/>
    </source>
</evidence>
<dbReference type="EMBL" id="LOBU02000013">
    <property type="protein sequence ID" value="OKA07406.1"/>
    <property type="molecule type" value="Genomic_DNA"/>
</dbReference>
<comment type="caution">
    <text evidence="1">The sequence shown here is derived from an EMBL/GenBank/DDBJ whole genome shotgun (WGS) entry which is preliminary data.</text>
</comment>
<evidence type="ECO:0000313" key="2">
    <source>
        <dbReference type="Proteomes" id="UP000186883"/>
    </source>
</evidence>